<protein>
    <submittedName>
        <fullName evidence="1">Uncharacterized protein</fullName>
    </submittedName>
</protein>
<dbReference type="AlphaFoldDB" id="A0A0A3Y1D4"/>
<gene>
    <name evidence="1" type="ORF">MA20_13385</name>
</gene>
<sequence>MARAKQKATTKDPVFAAIEKHKKAMRELSEVLLDLVPGTLSPDPKKADKYGDREIRATERLVSTVPITMHGLLALVTYVNSVGDGRSRRDGRHDNCFDESLYDVLAIAERFLAEQGGRAAA</sequence>
<evidence type="ECO:0000313" key="2">
    <source>
        <dbReference type="Proteomes" id="UP000030377"/>
    </source>
</evidence>
<reference evidence="1 2" key="1">
    <citation type="submission" date="2014-09" db="EMBL/GenBank/DDBJ databases">
        <title>Draft genome of Bradyrhizobium japonicum Is-34.</title>
        <authorList>
            <person name="Tsurumaru H."/>
            <person name="Yamakawa T."/>
            <person name="Hashimoto S."/>
            <person name="Okizaki K."/>
            <person name="Kanesaki Y."/>
            <person name="Yoshikawa H."/>
            <person name="Yajima S."/>
        </authorList>
    </citation>
    <scope>NUCLEOTIDE SEQUENCE [LARGE SCALE GENOMIC DNA]</scope>
    <source>
        <strain evidence="1 2">Is-34</strain>
    </source>
</reference>
<dbReference type="RefSeq" id="WP_028158807.1">
    <property type="nucleotide sequence ID" value="NZ_JANUDC010000001.1"/>
</dbReference>
<accession>A0A0A3Y1D4</accession>
<name>A0A0A3Y1D4_BRAJP</name>
<evidence type="ECO:0000313" key="1">
    <source>
        <dbReference type="EMBL" id="KGT79394.1"/>
    </source>
</evidence>
<proteinExistence type="predicted"/>
<dbReference type="Proteomes" id="UP000030377">
    <property type="component" value="Unassembled WGS sequence"/>
</dbReference>
<comment type="caution">
    <text evidence="1">The sequence shown here is derived from an EMBL/GenBank/DDBJ whole genome shotgun (WGS) entry which is preliminary data.</text>
</comment>
<dbReference type="EMBL" id="JRPN01000013">
    <property type="protein sequence ID" value="KGT79394.1"/>
    <property type="molecule type" value="Genomic_DNA"/>
</dbReference>
<organism evidence="1 2">
    <name type="scientific">Bradyrhizobium japonicum</name>
    <dbReference type="NCBI Taxonomy" id="375"/>
    <lineage>
        <taxon>Bacteria</taxon>
        <taxon>Pseudomonadati</taxon>
        <taxon>Pseudomonadota</taxon>
        <taxon>Alphaproteobacteria</taxon>
        <taxon>Hyphomicrobiales</taxon>
        <taxon>Nitrobacteraceae</taxon>
        <taxon>Bradyrhizobium</taxon>
    </lineage>
</organism>